<dbReference type="AlphaFoldDB" id="A0A099I404"/>
<proteinExistence type="predicted"/>
<evidence type="ECO:0000313" key="2">
    <source>
        <dbReference type="EMBL" id="KGJ51623.1"/>
    </source>
</evidence>
<organism evidence="2 3">
    <name type="scientific">Clostridium innocuum</name>
    <dbReference type="NCBI Taxonomy" id="1522"/>
    <lineage>
        <taxon>Bacteria</taxon>
        <taxon>Bacillati</taxon>
        <taxon>Bacillota</taxon>
        <taxon>Clostridia</taxon>
        <taxon>Eubacteriales</taxon>
        <taxon>Clostridiaceae</taxon>
        <taxon>Clostridium</taxon>
    </lineage>
</organism>
<sequence>MNKQIHFALKDIKYHKLRSFTTALFVIMIATCCGIFSTQISISYREYQFFNHIQKAAPVQFSSFQVDDSESNRDTLQYLSTALRYNGNAYSYISDYFDEDGNEYFIVFGSFPAFFQLTGKDINAIGILVGNDKQSDQTGYPFHGKEIPVIDKLKKGSSYLDNGMGRISLDNELVLICDFNSFHAMDSSYDMEILDHLTITKNQNAEINQLLTSLPESRTMVPQNNLVKSRLYQSTYQENLYFLLYYAAMFILCIIFLFYILKLLIRNNRKEYTIHLIYGACRKDIWLRLYWYITFLFGLPFLLLFTFSAQGLSFALILITAVILLLFQGGICYFSIRSIELEHLLIEIRDN</sequence>
<protein>
    <recommendedName>
        <fullName evidence="4">ABC transporter permease</fullName>
    </recommendedName>
</protein>
<evidence type="ECO:0000313" key="3">
    <source>
        <dbReference type="Proteomes" id="UP000030008"/>
    </source>
</evidence>
<keyword evidence="1" id="KW-0472">Membrane</keyword>
<feature type="transmembrane region" description="Helical" evidence="1">
    <location>
        <begin position="240"/>
        <end position="261"/>
    </location>
</feature>
<keyword evidence="1" id="KW-0812">Transmembrane</keyword>
<evidence type="ECO:0000256" key="1">
    <source>
        <dbReference type="SAM" id="Phobius"/>
    </source>
</evidence>
<gene>
    <name evidence="2" type="ORF">CIAN88_19515</name>
</gene>
<dbReference type="Proteomes" id="UP000030008">
    <property type="component" value="Unassembled WGS sequence"/>
</dbReference>
<feature type="transmembrane region" description="Helical" evidence="1">
    <location>
        <begin position="314"/>
        <end position="336"/>
    </location>
</feature>
<evidence type="ECO:0008006" key="4">
    <source>
        <dbReference type="Google" id="ProtNLM"/>
    </source>
</evidence>
<name>A0A099I404_CLOIN</name>
<reference evidence="2 3" key="1">
    <citation type="submission" date="2014-08" db="EMBL/GenBank/DDBJ databases">
        <title>Clostridium innocuum, an unnegligible vancomycin-resistant pathogen causing extra-intestinal infections.</title>
        <authorList>
            <person name="Feng Y."/>
            <person name="Chiu C.-H."/>
        </authorList>
    </citation>
    <scope>NUCLEOTIDE SEQUENCE [LARGE SCALE GENOMIC DNA]</scope>
    <source>
        <strain evidence="2 3">AN88</strain>
    </source>
</reference>
<dbReference type="EMBL" id="JQIF01000105">
    <property type="protein sequence ID" value="KGJ51623.1"/>
    <property type="molecule type" value="Genomic_DNA"/>
</dbReference>
<feature type="transmembrane region" description="Helical" evidence="1">
    <location>
        <begin position="20"/>
        <end position="42"/>
    </location>
</feature>
<keyword evidence="1" id="KW-1133">Transmembrane helix</keyword>
<dbReference type="RefSeq" id="WP_044907572.1">
    <property type="nucleotide sequence ID" value="NZ_JQIF01000105.1"/>
</dbReference>
<accession>A0A099I404</accession>
<comment type="caution">
    <text evidence="2">The sequence shown here is derived from an EMBL/GenBank/DDBJ whole genome shotgun (WGS) entry which is preliminary data.</text>
</comment>
<feature type="transmembrane region" description="Helical" evidence="1">
    <location>
        <begin position="289"/>
        <end position="308"/>
    </location>
</feature>